<feature type="region of interest" description="Disordered" evidence="1">
    <location>
        <begin position="155"/>
        <end position="185"/>
    </location>
</feature>
<dbReference type="Proteomes" id="UP001152519">
    <property type="component" value="Unassembled WGS sequence"/>
</dbReference>
<dbReference type="EMBL" id="CAJSLV010000043">
    <property type="protein sequence ID" value="CAG6392073.1"/>
    <property type="molecule type" value="Genomic_DNA"/>
</dbReference>
<gene>
    <name evidence="2" type="ORF">SCOCK_150045</name>
</gene>
<keyword evidence="3" id="KW-1185">Reference proteome</keyword>
<comment type="caution">
    <text evidence="2">The sequence shown here is derived from an EMBL/GenBank/DDBJ whole genome shotgun (WGS) entry which is preliminary data.</text>
</comment>
<organism evidence="2 3">
    <name type="scientific">Actinacidiphila cocklensis</name>
    <dbReference type="NCBI Taxonomy" id="887465"/>
    <lineage>
        <taxon>Bacteria</taxon>
        <taxon>Bacillati</taxon>
        <taxon>Actinomycetota</taxon>
        <taxon>Actinomycetes</taxon>
        <taxon>Kitasatosporales</taxon>
        <taxon>Streptomycetaceae</taxon>
        <taxon>Actinacidiphila</taxon>
    </lineage>
</organism>
<feature type="compositionally biased region" description="Basic and acidic residues" evidence="1">
    <location>
        <begin position="167"/>
        <end position="178"/>
    </location>
</feature>
<accession>A0A9W4DLY4</accession>
<sequence length="185" mass="20358">MGRLLRRPRRRVRPHHRGDRSQLRLRRAPRHHLRHPGPGHLHGRAQPPHLARRPRPAPHSGDRPDARLPALAPLAPRQPTPGAGHPPHPPRRDDGRPQRRRDLGTGLGDPALTGSPVFLVAATAERTAFRRVAGTGRTVASRGVAAFLCCPPRCPIRTRGRGPEPAVEARARAGERTFRPPHAST</sequence>
<protein>
    <submittedName>
        <fullName evidence="2">Uncharacterized protein</fullName>
    </submittedName>
</protein>
<evidence type="ECO:0000313" key="2">
    <source>
        <dbReference type="EMBL" id="CAG6392073.1"/>
    </source>
</evidence>
<dbReference type="AlphaFoldDB" id="A0A9W4DLY4"/>
<feature type="region of interest" description="Disordered" evidence="1">
    <location>
        <begin position="1"/>
        <end position="113"/>
    </location>
</feature>
<feature type="compositionally biased region" description="Pro residues" evidence="1">
    <location>
        <begin position="76"/>
        <end position="87"/>
    </location>
</feature>
<evidence type="ECO:0000313" key="3">
    <source>
        <dbReference type="Proteomes" id="UP001152519"/>
    </source>
</evidence>
<feature type="compositionally biased region" description="Basic residues" evidence="1">
    <location>
        <begin position="1"/>
        <end position="43"/>
    </location>
</feature>
<feature type="compositionally biased region" description="Basic and acidic residues" evidence="1">
    <location>
        <begin position="90"/>
        <end position="103"/>
    </location>
</feature>
<name>A0A9W4DLY4_9ACTN</name>
<evidence type="ECO:0000256" key="1">
    <source>
        <dbReference type="SAM" id="MobiDB-lite"/>
    </source>
</evidence>
<proteinExistence type="predicted"/>
<reference evidence="2" key="1">
    <citation type="submission" date="2021-05" db="EMBL/GenBank/DDBJ databases">
        <authorList>
            <person name="Arsene-Ploetze F."/>
        </authorList>
    </citation>
    <scope>NUCLEOTIDE SEQUENCE</scope>
    <source>
        <strain evidence="2">DSM 42138</strain>
    </source>
</reference>